<reference evidence="2 3" key="1">
    <citation type="submission" date="2024-09" db="EMBL/GenBank/DDBJ databases">
        <authorList>
            <person name="Sun Q."/>
            <person name="Mori K."/>
        </authorList>
    </citation>
    <scope>NUCLEOTIDE SEQUENCE [LARGE SCALE GENOMIC DNA]</scope>
    <source>
        <strain evidence="2 3">JCM 13519</strain>
    </source>
</reference>
<sequence length="124" mass="12438">MFVLSSLLRDFGFALGPVIVGAIALSSAGSQLIPVLQSSGLPVDQLDPALGIAKAGGPIALNSLPEGVRGSAAHDFAMQALGSGFQLAYVVVAMAALAAALISIFGLHAVRDAEDPEVAVPEMA</sequence>
<keyword evidence="1" id="KW-0812">Transmembrane</keyword>
<proteinExistence type="predicted"/>
<protein>
    <recommendedName>
        <fullName evidence="4">MFS transporter</fullName>
    </recommendedName>
</protein>
<keyword evidence="1" id="KW-0472">Membrane</keyword>
<dbReference type="Proteomes" id="UP001589536">
    <property type="component" value="Unassembled WGS sequence"/>
</dbReference>
<comment type="caution">
    <text evidence="2">The sequence shown here is derived from an EMBL/GenBank/DDBJ whole genome shotgun (WGS) entry which is preliminary data.</text>
</comment>
<evidence type="ECO:0000313" key="3">
    <source>
        <dbReference type="Proteomes" id="UP001589536"/>
    </source>
</evidence>
<evidence type="ECO:0000313" key="2">
    <source>
        <dbReference type="EMBL" id="MFB9715262.1"/>
    </source>
</evidence>
<feature type="transmembrane region" description="Helical" evidence="1">
    <location>
        <begin position="12"/>
        <end position="33"/>
    </location>
</feature>
<feature type="transmembrane region" description="Helical" evidence="1">
    <location>
        <begin position="87"/>
        <end position="107"/>
    </location>
</feature>
<dbReference type="RefSeq" id="WP_345035314.1">
    <property type="nucleotide sequence ID" value="NZ_BAABED010000001.1"/>
</dbReference>
<evidence type="ECO:0008006" key="4">
    <source>
        <dbReference type="Google" id="ProtNLM"/>
    </source>
</evidence>
<name>A0ABV5USS7_9MICC</name>
<keyword evidence="1" id="KW-1133">Transmembrane helix</keyword>
<accession>A0ABV5USS7</accession>
<gene>
    <name evidence="2" type="ORF">ACFFPI_14175</name>
</gene>
<keyword evidence="3" id="KW-1185">Reference proteome</keyword>
<organism evidence="2 3">
    <name type="scientific">Arthrobacter methylotrophus</name>
    <dbReference type="NCBI Taxonomy" id="121291"/>
    <lineage>
        <taxon>Bacteria</taxon>
        <taxon>Bacillati</taxon>
        <taxon>Actinomycetota</taxon>
        <taxon>Actinomycetes</taxon>
        <taxon>Micrococcales</taxon>
        <taxon>Micrococcaceae</taxon>
        <taxon>Arthrobacter</taxon>
    </lineage>
</organism>
<evidence type="ECO:0000256" key="1">
    <source>
        <dbReference type="SAM" id="Phobius"/>
    </source>
</evidence>
<dbReference type="EMBL" id="JBHMBH010000029">
    <property type="protein sequence ID" value="MFB9715262.1"/>
    <property type="molecule type" value="Genomic_DNA"/>
</dbReference>